<dbReference type="EC" id="4.1.2.55" evidence="1"/>
<protein>
    <submittedName>
        <fullName evidence="1">Bifunctional 2-dehydro-3-deoxy-phosphogluconate/2-dehydro-3-deoxy-6-phosphogalactonate aldolase</fullName>
        <ecNumber evidence="1">4.1.2.55</ecNumber>
    </submittedName>
</protein>
<organism evidence="1 2">
    <name type="scientific">Thermoproteus sp. AZ2</name>
    <dbReference type="NCBI Taxonomy" id="1609232"/>
    <lineage>
        <taxon>Archaea</taxon>
        <taxon>Thermoproteota</taxon>
        <taxon>Thermoprotei</taxon>
        <taxon>Thermoproteales</taxon>
        <taxon>Thermoproteaceae</taxon>
        <taxon>Thermoproteus</taxon>
    </lineage>
</organism>
<accession>A0ACC6UXW1</accession>
<name>A0ACC6UXW1_9CREN</name>
<evidence type="ECO:0000313" key="2">
    <source>
        <dbReference type="Proteomes" id="UP000033636"/>
    </source>
</evidence>
<evidence type="ECO:0000313" key="1">
    <source>
        <dbReference type="EMBL" id="MFB6489642.1"/>
    </source>
</evidence>
<dbReference type="Proteomes" id="UP000033636">
    <property type="component" value="Unassembled WGS sequence"/>
</dbReference>
<keyword evidence="1" id="KW-0456">Lyase</keyword>
<sequence>MAGQPSRSRMDIIAPVITPFRGGRIDLEAYADHIKNIVRKGVDVVFVAGTTGLGPALTAEEKKALLEAASSAAKRVIFHVASLRLEEAVELAKYAERFGVEAVASVPPYYFPRISERQIARYFRDLCAATSAPLYLYNYPAATGKDVGAPLVKEIGCIRGVKDTNEEIAHTLAYKRLMPEIRVYNGADSLIFASMAVGLDGVVVSAANYLPEAVSAIREAVAAGDVDKARRLQFLINEVLDASRPLGYFAAVYELVKLFQGYDVGEPRPPIYPLEAAERAKLAAAVEKIKERI</sequence>
<dbReference type="EMBL" id="JZWT02000001">
    <property type="protein sequence ID" value="MFB6489642.1"/>
    <property type="molecule type" value="Genomic_DNA"/>
</dbReference>
<reference evidence="1" key="1">
    <citation type="submission" date="2024-07" db="EMBL/GenBank/DDBJ databases">
        <title>Metagenome and Metagenome-Assembled Genomes of Archaea from a hot spring from the geothermal field of Los Azufres, Mexico.</title>
        <authorList>
            <person name="Marin-Paredes R."/>
            <person name="Martinez-Romero E."/>
            <person name="Servin-Garciduenas L.E."/>
        </authorList>
    </citation>
    <scope>NUCLEOTIDE SEQUENCE</scope>
</reference>
<proteinExistence type="predicted"/>
<comment type="caution">
    <text evidence="1">The sequence shown here is derived from an EMBL/GenBank/DDBJ whole genome shotgun (WGS) entry which is preliminary data.</text>
</comment>
<gene>
    <name evidence="1" type="ORF">TU35_000060</name>
</gene>